<gene>
    <name evidence="2" type="ORF">MUO14_10545</name>
</gene>
<dbReference type="Proteomes" id="UP000831880">
    <property type="component" value="Chromosome"/>
</dbReference>
<dbReference type="Pfam" id="PF00583">
    <property type="entry name" value="Acetyltransf_1"/>
    <property type="match status" value="1"/>
</dbReference>
<protein>
    <submittedName>
        <fullName evidence="2">GNAT family N-acetyltransferase</fullName>
    </submittedName>
</protein>
<dbReference type="PROSITE" id="PS51186">
    <property type="entry name" value="GNAT"/>
    <property type="match status" value="1"/>
</dbReference>
<reference evidence="2 3" key="1">
    <citation type="submission" date="2022-04" db="EMBL/GenBank/DDBJ databases">
        <title>Halobacillus sp. isolated from saltern.</title>
        <authorList>
            <person name="Won M."/>
            <person name="Lee C.-M."/>
            <person name="Woen H.-Y."/>
            <person name="Kwon S.-W."/>
        </authorList>
    </citation>
    <scope>NUCLEOTIDE SEQUENCE [LARGE SCALE GENOMIC DNA]</scope>
    <source>
        <strain evidence="2 3">SSTM10-2</strain>
    </source>
</reference>
<dbReference type="CDD" id="cd04301">
    <property type="entry name" value="NAT_SF"/>
    <property type="match status" value="1"/>
</dbReference>
<evidence type="ECO:0000259" key="1">
    <source>
        <dbReference type="PROSITE" id="PS51186"/>
    </source>
</evidence>
<evidence type="ECO:0000313" key="2">
    <source>
        <dbReference type="EMBL" id="UOQ95321.1"/>
    </source>
</evidence>
<keyword evidence="3" id="KW-1185">Reference proteome</keyword>
<organism evidence="2 3">
    <name type="scientific">Halobacillus shinanisalinarum</name>
    <dbReference type="NCBI Taxonomy" id="2932258"/>
    <lineage>
        <taxon>Bacteria</taxon>
        <taxon>Bacillati</taxon>
        <taxon>Bacillota</taxon>
        <taxon>Bacilli</taxon>
        <taxon>Bacillales</taxon>
        <taxon>Bacillaceae</taxon>
        <taxon>Halobacillus</taxon>
    </lineage>
</organism>
<name>A0ABY4H4D3_9BACI</name>
<proteinExistence type="predicted"/>
<evidence type="ECO:0000313" key="3">
    <source>
        <dbReference type="Proteomes" id="UP000831880"/>
    </source>
</evidence>
<dbReference type="Gene3D" id="3.40.630.30">
    <property type="match status" value="1"/>
</dbReference>
<dbReference type="RefSeq" id="WP_244755174.1">
    <property type="nucleotide sequence ID" value="NZ_CP095074.1"/>
</dbReference>
<dbReference type="InterPro" id="IPR016181">
    <property type="entry name" value="Acyl_CoA_acyltransferase"/>
</dbReference>
<feature type="domain" description="N-acetyltransferase" evidence="1">
    <location>
        <begin position="1"/>
        <end position="170"/>
    </location>
</feature>
<sequence>MKIKPFTNTDKDLEAIVEIYCQSFKKENAEKVLQTIIKHSTYEGFSGIKYVRESGKVLGFAYGYSSLPGQFYQGKLQLQLNAEERIQWLDNCFEFVELAVAPESRKRGIGRVLLDELLKTTSHATSILTTSTDNLPAIQFYKKNAWQVVKARAAVIPNLPPLVIMGKELTKEEVK</sequence>
<dbReference type="EMBL" id="CP095074">
    <property type="protein sequence ID" value="UOQ95321.1"/>
    <property type="molecule type" value="Genomic_DNA"/>
</dbReference>
<dbReference type="InterPro" id="IPR000182">
    <property type="entry name" value="GNAT_dom"/>
</dbReference>
<accession>A0ABY4H4D3</accession>
<dbReference type="SUPFAM" id="SSF55729">
    <property type="entry name" value="Acyl-CoA N-acyltransferases (Nat)"/>
    <property type="match status" value="1"/>
</dbReference>